<keyword evidence="4" id="KW-0472">Membrane</keyword>
<dbReference type="EMBL" id="JBHLSS010000003">
    <property type="protein sequence ID" value="MFC0708278.1"/>
    <property type="molecule type" value="Genomic_DNA"/>
</dbReference>
<dbReference type="Pfam" id="PF00939">
    <property type="entry name" value="Na_sulph_symp"/>
    <property type="match status" value="1"/>
</dbReference>
<evidence type="ECO:0000256" key="1">
    <source>
        <dbReference type="ARBA" id="ARBA00004141"/>
    </source>
</evidence>
<reference evidence="5 6" key="1">
    <citation type="submission" date="2024-09" db="EMBL/GenBank/DDBJ databases">
        <authorList>
            <person name="Sun Q."/>
            <person name="Mori K."/>
        </authorList>
    </citation>
    <scope>NUCLEOTIDE SEQUENCE [LARGE SCALE GENOMIC DNA]</scope>
    <source>
        <strain evidence="5 6">NCAIM B.01794</strain>
    </source>
</reference>
<evidence type="ECO:0000256" key="3">
    <source>
        <dbReference type="ARBA" id="ARBA00022989"/>
    </source>
</evidence>
<dbReference type="InterPro" id="IPR001898">
    <property type="entry name" value="SLC13A/DASS"/>
</dbReference>
<organism evidence="5 6">
    <name type="scientific">Azorhizophilus paspali</name>
    <name type="common">Azotobacter paspali</name>
    <dbReference type="NCBI Taxonomy" id="69963"/>
    <lineage>
        <taxon>Bacteria</taxon>
        <taxon>Pseudomonadati</taxon>
        <taxon>Pseudomonadota</taxon>
        <taxon>Gammaproteobacteria</taxon>
        <taxon>Pseudomonadales</taxon>
        <taxon>Pseudomonadaceae</taxon>
        <taxon>Azorhizophilus</taxon>
    </lineage>
</organism>
<dbReference type="Proteomes" id="UP001589891">
    <property type="component" value="Unassembled WGS sequence"/>
</dbReference>
<keyword evidence="6" id="KW-1185">Reference proteome</keyword>
<proteinExistence type="predicted"/>
<evidence type="ECO:0000313" key="5">
    <source>
        <dbReference type="EMBL" id="MFC0708278.1"/>
    </source>
</evidence>
<dbReference type="RefSeq" id="WP_376942140.1">
    <property type="nucleotide sequence ID" value="NZ_CP171449.1"/>
</dbReference>
<keyword evidence="3" id="KW-1133">Transmembrane helix</keyword>
<keyword evidence="2" id="KW-0812">Transmembrane</keyword>
<name>A0ABV6SFG8_AZOPA</name>
<accession>A0ABV6SFG8</accession>
<evidence type="ECO:0000256" key="4">
    <source>
        <dbReference type="ARBA" id="ARBA00023136"/>
    </source>
</evidence>
<comment type="caution">
    <text evidence="5">The sequence shown here is derived from an EMBL/GenBank/DDBJ whole genome shotgun (WGS) entry which is preliminary data.</text>
</comment>
<comment type="subcellular location">
    <subcellularLocation>
        <location evidence="1">Membrane</location>
        <topology evidence="1">Multi-pass membrane protein</topology>
    </subcellularLocation>
</comment>
<gene>
    <name evidence="5" type="ORF">ACFFGX_01215</name>
</gene>
<protein>
    <submittedName>
        <fullName evidence="5">Anion permease</fullName>
    </submittedName>
</protein>
<evidence type="ECO:0000313" key="6">
    <source>
        <dbReference type="Proteomes" id="UP001589891"/>
    </source>
</evidence>
<evidence type="ECO:0000256" key="2">
    <source>
        <dbReference type="ARBA" id="ARBA00022692"/>
    </source>
</evidence>
<sequence>MRPSRPPQTEALGLTADQLQVRIAASIMITIVQATSIWNIGVMTSAAQNLLSRGFLEKQFGADQALAWIN</sequence>